<dbReference type="STRING" id="1656094.BFC18_12545"/>
<feature type="transmembrane region" description="Helical" evidence="1">
    <location>
        <begin position="89"/>
        <end position="110"/>
    </location>
</feature>
<dbReference type="Pfam" id="PF00990">
    <property type="entry name" value="GGDEF"/>
    <property type="match status" value="1"/>
</dbReference>
<dbReference type="Pfam" id="PF00563">
    <property type="entry name" value="EAL"/>
    <property type="match status" value="1"/>
</dbReference>
<dbReference type="PROSITE" id="PS50887">
    <property type="entry name" value="GGDEF"/>
    <property type="match status" value="1"/>
</dbReference>
<dbReference type="RefSeq" id="WP_070125651.1">
    <property type="nucleotide sequence ID" value="NZ_MDHN01000028.1"/>
</dbReference>
<dbReference type="InterPro" id="IPR029787">
    <property type="entry name" value="Nucleotide_cyclase"/>
</dbReference>
<dbReference type="InterPro" id="IPR052155">
    <property type="entry name" value="Biofilm_reg_signaling"/>
</dbReference>
<reference evidence="4 5" key="1">
    <citation type="submission" date="2016-08" db="EMBL/GenBank/DDBJ databases">
        <authorList>
            <person name="Seilhamer J.J."/>
        </authorList>
    </citation>
    <scope>NUCLEOTIDE SEQUENCE [LARGE SCALE GENOMIC DNA]</scope>
    <source>
        <strain evidence="4 5">KCTC 42603</strain>
    </source>
</reference>
<dbReference type="SUPFAM" id="SSF141868">
    <property type="entry name" value="EAL domain-like"/>
    <property type="match status" value="1"/>
</dbReference>
<dbReference type="InterPro" id="IPR001633">
    <property type="entry name" value="EAL_dom"/>
</dbReference>
<protein>
    <recommendedName>
        <fullName evidence="6">Diguanylate cyclase</fullName>
    </recommendedName>
</protein>
<dbReference type="SMART" id="SM00267">
    <property type="entry name" value="GGDEF"/>
    <property type="match status" value="1"/>
</dbReference>
<gene>
    <name evidence="4" type="ORF">BFC18_12545</name>
</gene>
<evidence type="ECO:0000259" key="2">
    <source>
        <dbReference type="PROSITE" id="PS50883"/>
    </source>
</evidence>
<accession>A0A1E7ZAM0</accession>
<dbReference type="Gene3D" id="3.30.70.270">
    <property type="match status" value="1"/>
</dbReference>
<feature type="transmembrane region" description="Helical" evidence="1">
    <location>
        <begin position="21"/>
        <end position="44"/>
    </location>
</feature>
<evidence type="ECO:0000256" key="1">
    <source>
        <dbReference type="SAM" id="Phobius"/>
    </source>
</evidence>
<evidence type="ECO:0000313" key="5">
    <source>
        <dbReference type="Proteomes" id="UP000175691"/>
    </source>
</evidence>
<feature type="domain" description="GGDEF" evidence="3">
    <location>
        <begin position="282"/>
        <end position="413"/>
    </location>
</feature>
<dbReference type="OrthoDB" id="9814202at2"/>
<keyword evidence="1" id="KW-0812">Transmembrane</keyword>
<dbReference type="InterPro" id="IPR035919">
    <property type="entry name" value="EAL_sf"/>
</dbReference>
<feature type="transmembrane region" description="Helical" evidence="1">
    <location>
        <begin position="56"/>
        <end position="77"/>
    </location>
</feature>
<organism evidence="4 5">
    <name type="scientific">Alteromonas confluentis</name>
    <dbReference type="NCBI Taxonomy" id="1656094"/>
    <lineage>
        <taxon>Bacteria</taxon>
        <taxon>Pseudomonadati</taxon>
        <taxon>Pseudomonadota</taxon>
        <taxon>Gammaproteobacteria</taxon>
        <taxon>Alteromonadales</taxon>
        <taxon>Alteromonadaceae</taxon>
        <taxon>Alteromonas/Salinimonas group</taxon>
        <taxon>Alteromonas</taxon>
    </lineage>
</organism>
<dbReference type="CDD" id="cd01948">
    <property type="entry name" value="EAL"/>
    <property type="match status" value="1"/>
</dbReference>
<feature type="transmembrane region" description="Helical" evidence="1">
    <location>
        <begin position="116"/>
        <end position="137"/>
    </location>
</feature>
<evidence type="ECO:0000259" key="3">
    <source>
        <dbReference type="PROSITE" id="PS50887"/>
    </source>
</evidence>
<keyword evidence="1" id="KW-1133">Transmembrane helix</keyword>
<dbReference type="InterPro" id="IPR043128">
    <property type="entry name" value="Rev_trsase/Diguanyl_cyclase"/>
</dbReference>
<dbReference type="NCBIfam" id="TIGR00254">
    <property type="entry name" value="GGDEF"/>
    <property type="match status" value="1"/>
</dbReference>
<dbReference type="CDD" id="cd01949">
    <property type="entry name" value="GGDEF"/>
    <property type="match status" value="1"/>
</dbReference>
<dbReference type="PANTHER" id="PTHR44757:SF2">
    <property type="entry name" value="BIOFILM ARCHITECTURE MAINTENANCE PROTEIN MBAA"/>
    <property type="match status" value="1"/>
</dbReference>
<evidence type="ECO:0000313" key="4">
    <source>
        <dbReference type="EMBL" id="OFC70578.1"/>
    </source>
</evidence>
<dbReference type="AlphaFoldDB" id="A0A1E7ZAM0"/>
<name>A0A1E7ZAM0_9ALTE</name>
<feature type="transmembrane region" description="Helical" evidence="1">
    <location>
        <begin position="167"/>
        <end position="184"/>
    </location>
</feature>
<evidence type="ECO:0008006" key="6">
    <source>
        <dbReference type="Google" id="ProtNLM"/>
    </source>
</evidence>
<proteinExistence type="predicted"/>
<feature type="domain" description="EAL" evidence="2">
    <location>
        <begin position="422"/>
        <end position="670"/>
    </location>
</feature>
<dbReference type="PROSITE" id="PS50883">
    <property type="entry name" value="EAL"/>
    <property type="match status" value="1"/>
</dbReference>
<dbReference type="SMART" id="SM00052">
    <property type="entry name" value="EAL"/>
    <property type="match status" value="1"/>
</dbReference>
<keyword evidence="5" id="KW-1185">Reference proteome</keyword>
<sequence>MRTYFKTAYRDDNTLRDVVHLLHSNAFNGMIISIAAISALTFGFDSPETADTKKMFWFVMVCLLLLRFFDAVFWMKVLKKKDKSPWPAYLRFGAGVTFTALFWAAYSVSLFRQMPILELATTMVVLSALAGGAATVLGASRLFVWTYCTLLLIPISVTAMVDPREELFILGALGIAFYVTMLGTSRKTNAFFLETIELKEQNQALVGLMAEERNDVVRVNRALTSSNQKLDALNASLEVEVKSRTDDILRLSNLDPLTSLMNRSGFLRHLRQEIREARQNQSKLAVLFIDLDGFKQVNDSLGHQVGDQVLVVAAARLGRFASSDRLSRWGGDEFIVLATFSQQDRLLKLAADIRSSIAQGMAIEKNQINLDATIGIAVYPDHGDEERQLIQRADITMYHEKRRKLSHVGIFNDTIFDAVHRELTLREGLRNAISKNQLYLVYQPLICSVTGKVWSFEALLRWHFEGEEVSPVDFIPIAERSGRINEIGMWVLSTACNNAANWVDKSVAISVNVSVIQLMEDNFIEQLDKVLATSGLAPERLHLEVTESVFADNKQKLSEQVNAIKSRQVAVSIDDFGTGFSSLSQLQLLHFDHIKIDRSFINNLDSTGEPIIRATLLIAGEFGCKTIAEGVETENQATRLKAMGVDCLQGYYYARPEREESLGRWFDTEK</sequence>
<dbReference type="Proteomes" id="UP000175691">
    <property type="component" value="Unassembled WGS sequence"/>
</dbReference>
<keyword evidence="1" id="KW-0472">Membrane</keyword>
<comment type="caution">
    <text evidence="4">The sequence shown here is derived from an EMBL/GenBank/DDBJ whole genome shotgun (WGS) entry which is preliminary data.</text>
</comment>
<dbReference type="InterPro" id="IPR000160">
    <property type="entry name" value="GGDEF_dom"/>
</dbReference>
<dbReference type="EMBL" id="MDHN01000028">
    <property type="protein sequence ID" value="OFC70578.1"/>
    <property type="molecule type" value="Genomic_DNA"/>
</dbReference>
<dbReference type="Gene3D" id="3.20.20.450">
    <property type="entry name" value="EAL domain"/>
    <property type="match status" value="1"/>
</dbReference>
<dbReference type="PANTHER" id="PTHR44757">
    <property type="entry name" value="DIGUANYLATE CYCLASE DGCP"/>
    <property type="match status" value="1"/>
</dbReference>
<dbReference type="SUPFAM" id="SSF55073">
    <property type="entry name" value="Nucleotide cyclase"/>
    <property type="match status" value="1"/>
</dbReference>